<accession>A0A6J7E3Q4</accession>
<evidence type="ECO:0000313" key="2">
    <source>
        <dbReference type="EMBL" id="CAB4877712.1"/>
    </source>
</evidence>
<gene>
    <name evidence="2" type="ORF">UFOPK3342_01351</name>
</gene>
<protein>
    <submittedName>
        <fullName evidence="2">Unannotated protein</fullName>
    </submittedName>
</protein>
<feature type="region of interest" description="Disordered" evidence="1">
    <location>
        <begin position="34"/>
        <end position="54"/>
    </location>
</feature>
<evidence type="ECO:0000256" key="1">
    <source>
        <dbReference type="SAM" id="MobiDB-lite"/>
    </source>
</evidence>
<dbReference type="AlphaFoldDB" id="A0A6J7E3Q4"/>
<reference evidence="2" key="1">
    <citation type="submission" date="2020-05" db="EMBL/GenBank/DDBJ databases">
        <authorList>
            <person name="Chiriac C."/>
            <person name="Salcher M."/>
            <person name="Ghai R."/>
            <person name="Kavagutti S V."/>
        </authorList>
    </citation>
    <scope>NUCLEOTIDE SEQUENCE</scope>
</reference>
<name>A0A6J7E3Q4_9ZZZZ</name>
<sequence length="130" mass="13803">MVISQNIRAAPGDSVRHGRIENVVGSGLANMSDSVTRANPSMADPSNPIPSSKAFSNSAGAIATDLRKPKTSVNHNRTKRIFRSSIVRSTNSCCLLISDDIGNIVPKAGYGRVKCLNNEVFGATEQASCR</sequence>
<proteinExistence type="predicted"/>
<organism evidence="2">
    <name type="scientific">freshwater metagenome</name>
    <dbReference type="NCBI Taxonomy" id="449393"/>
    <lineage>
        <taxon>unclassified sequences</taxon>
        <taxon>metagenomes</taxon>
        <taxon>ecological metagenomes</taxon>
    </lineage>
</organism>
<dbReference type="EMBL" id="CAFBLH010000059">
    <property type="protein sequence ID" value="CAB4877712.1"/>
    <property type="molecule type" value="Genomic_DNA"/>
</dbReference>